<keyword evidence="1" id="KW-1133">Transmembrane helix</keyword>
<accession>A0ABT1ICF8</accession>
<dbReference type="Proteomes" id="UP001205185">
    <property type="component" value="Unassembled WGS sequence"/>
</dbReference>
<comment type="caution">
    <text evidence="2">The sequence shown here is derived from an EMBL/GenBank/DDBJ whole genome shotgun (WGS) entry which is preliminary data.</text>
</comment>
<gene>
    <name evidence="2" type="ORF">LV75_002816</name>
</gene>
<evidence type="ECO:0000256" key="1">
    <source>
        <dbReference type="SAM" id="Phobius"/>
    </source>
</evidence>
<protein>
    <recommendedName>
        <fullName evidence="4">DUF3040 family protein</fullName>
    </recommendedName>
</protein>
<keyword evidence="1" id="KW-0812">Transmembrane</keyword>
<name>A0ABT1ICF8_9PSEU</name>
<feature type="transmembrane region" description="Helical" evidence="1">
    <location>
        <begin position="76"/>
        <end position="109"/>
    </location>
</feature>
<dbReference type="EMBL" id="JAMTCO010000007">
    <property type="protein sequence ID" value="MCP2270315.1"/>
    <property type="molecule type" value="Genomic_DNA"/>
</dbReference>
<evidence type="ECO:0008006" key="4">
    <source>
        <dbReference type="Google" id="ProtNLM"/>
    </source>
</evidence>
<keyword evidence="1" id="KW-0472">Membrane</keyword>
<organism evidence="2 3">
    <name type="scientific">Actinokineospora diospyrosa</name>
    <dbReference type="NCBI Taxonomy" id="103728"/>
    <lineage>
        <taxon>Bacteria</taxon>
        <taxon>Bacillati</taxon>
        <taxon>Actinomycetota</taxon>
        <taxon>Actinomycetes</taxon>
        <taxon>Pseudonocardiales</taxon>
        <taxon>Pseudonocardiaceae</taxon>
        <taxon>Actinokineospora</taxon>
    </lineage>
</organism>
<evidence type="ECO:0000313" key="2">
    <source>
        <dbReference type="EMBL" id="MCP2270315.1"/>
    </source>
</evidence>
<proteinExistence type="predicted"/>
<keyword evidence="3" id="KW-1185">Reference proteome</keyword>
<reference evidence="2 3" key="1">
    <citation type="submission" date="2022-06" db="EMBL/GenBank/DDBJ databases">
        <title>Genomic Encyclopedia of Archaeal and Bacterial Type Strains, Phase II (KMG-II): from individual species to whole genera.</title>
        <authorList>
            <person name="Goeker M."/>
        </authorList>
    </citation>
    <scope>NUCLEOTIDE SEQUENCE [LARGE SCALE GENOMIC DNA]</scope>
    <source>
        <strain evidence="2 3">DSM 44255</strain>
    </source>
</reference>
<evidence type="ECO:0000313" key="3">
    <source>
        <dbReference type="Proteomes" id="UP001205185"/>
    </source>
</evidence>
<sequence>MAVTGTESVGTDVRRTLHLTFEDPALQVPPMPHRYVDRATSADAAAPHVRRTRLHDKALVLAERLLGGWAPTLHRAMLLVACVVVALIVLAVVAGVVPALASAALLVLMSVLRQR</sequence>